<protein>
    <recommendedName>
        <fullName evidence="4">Ubiquitin-like domain-containing protein</fullName>
    </recommendedName>
</protein>
<dbReference type="InterPro" id="IPR029071">
    <property type="entry name" value="Ubiquitin-like_domsf"/>
</dbReference>
<dbReference type="AlphaFoldDB" id="A0A835E2G1"/>
<evidence type="ECO:0008006" key="4">
    <source>
        <dbReference type="Google" id="ProtNLM"/>
    </source>
</evidence>
<organism evidence="2 3">
    <name type="scientific">Digitaria exilis</name>
    <dbReference type="NCBI Taxonomy" id="1010633"/>
    <lineage>
        <taxon>Eukaryota</taxon>
        <taxon>Viridiplantae</taxon>
        <taxon>Streptophyta</taxon>
        <taxon>Embryophyta</taxon>
        <taxon>Tracheophyta</taxon>
        <taxon>Spermatophyta</taxon>
        <taxon>Magnoliopsida</taxon>
        <taxon>Liliopsida</taxon>
        <taxon>Poales</taxon>
        <taxon>Poaceae</taxon>
        <taxon>PACMAD clade</taxon>
        <taxon>Panicoideae</taxon>
        <taxon>Panicodae</taxon>
        <taxon>Paniceae</taxon>
        <taxon>Anthephorinae</taxon>
        <taxon>Digitaria</taxon>
    </lineage>
</organism>
<feature type="region of interest" description="Disordered" evidence="1">
    <location>
        <begin position="79"/>
        <end position="100"/>
    </location>
</feature>
<dbReference type="EMBL" id="JACEFO010002349">
    <property type="protein sequence ID" value="KAF8664578.1"/>
    <property type="molecule type" value="Genomic_DNA"/>
</dbReference>
<keyword evidence="3" id="KW-1185">Reference proteome</keyword>
<proteinExistence type="predicted"/>
<dbReference type="SUPFAM" id="SSF54236">
    <property type="entry name" value="Ubiquitin-like"/>
    <property type="match status" value="1"/>
</dbReference>
<accession>A0A835E2G1</accession>
<evidence type="ECO:0000313" key="2">
    <source>
        <dbReference type="EMBL" id="KAF8664578.1"/>
    </source>
</evidence>
<reference evidence="2" key="1">
    <citation type="submission" date="2020-07" db="EMBL/GenBank/DDBJ databases">
        <title>Genome sequence and genetic diversity analysis of an under-domesticated orphan crop, white fonio (Digitaria exilis).</title>
        <authorList>
            <person name="Bennetzen J.L."/>
            <person name="Chen S."/>
            <person name="Ma X."/>
            <person name="Wang X."/>
            <person name="Yssel A.E.J."/>
            <person name="Chaluvadi S.R."/>
            <person name="Johnson M."/>
            <person name="Gangashetty P."/>
            <person name="Hamidou F."/>
            <person name="Sanogo M.D."/>
            <person name="Zwaenepoel A."/>
            <person name="Wallace J."/>
            <person name="Van De Peer Y."/>
            <person name="Van Deynze A."/>
        </authorList>
    </citation>
    <scope>NUCLEOTIDE SEQUENCE</scope>
    <source>
        <tissue evidence="2">Leaves</tissue>
    </source>
</reference>
<gene>
    <name evidence="2" type="ORF">HU200_054761</name>
</gene>
<dbReference type="OrthoDB" id="442921at2759"/>
<sequence length="153" mass="16784">MVKPGVVDDDEVDRKPVIKPGVHLKLKVQDTSGRTLERTVRRTEKLQGLMDAYYASVPDVTYGSGRFLYDGGRLAGWPAGRRPPSSAWRKTTRSTSSPSCWVAEDGLPPPPLLVVVVNSSTPHVQPDLPFVGWRAGAGIEFFSDLQVDHVHPP</sequence>
<dbReference type="Gene3D" id="3.10.20.90">
    <property type="entry name" value="Phosphatidylinositol 3-kinase Catalytic Subunit, Chain A, domain 1"/>
    <property type="match status" value="1"/>
</dbReference>
<name>A0A835E2G1_9POAL</name>
<evidence type="ECO:0000313" key="3">
    <source>
        <dbReference type="Proteomes" id="UP000636709"/>
    </source>
</evidence>
<evidence type="ECO:0000256" key="1">
    <source>
        <dbReference type="SAM" id="MobiDB-lite"/>
    </source>
</evidence>
<dbReference type="Proteomes" id="UP000636709">
    <property type="component" value="Unassembled WGS sequence"/>
</dbReference>
<comment type="caution">
    <text evidence="2">The sequence shown here is derived from an EMBL/GenBank/DDBJ whole genome shotgun (WGS) entry which is preliminary data.</text>
</comment>